<dbReference type="EMBL" id="CAEZSF010000234">
    <property type="protein sequence ID" value="CAB4553850.1"/>
    <property type="molecule type" value="Genomic_DNA"/>
</dbReference>
<dbReference type="PANTHER" id="PTHR43245:SF52">
    <property type="entry name" value="NAD-DEPENDENT EPIMERASE_DEHYDRATASE"/>
    <property type="match status" value="1"/>
</dbReference>
<dbReference type="EMBL" id="CAFBMG010000237">
    <property type="protein sequence ID" value="CAB4920648.1"/>
    <property type="molecule type" value="Genomic_DNA"/>
</dbReference>
<evidence type="ECO:0000313" key="4">
    <source>
        <dbReference type="EMBL" id="CAB4920648.1"/>
    </source>
</evidence>
<dbReference type="PANTHER" id="PTHR43245">
    <property type="entry name" value="BIFUNCTIONAL POLYMYXIN RESISTANCE PROTEIN ARNA"/>
    <property type="match status" value="1"/>
</dbReference>
<protein>
    <submittedName>
        <fullName evidence="3">Unannotated protein</fullName>
    </submittedName>
</protein>
<sequence length="374" mass="41680">MPNQPPAPTRLARRASDAVNIDPDGPRRRVLVTGLGTFWGGRVAQALEANPAVEVIVGLDTTEPTVELERTEYVRVDANYSILSRIVRATRVDTIIHTFLVMDPTQMSQRAMHEINVIGTMNLFAAASAAASTVRSVIVKSSTVVYGCAPEDPVWFTESTPRSRPAKEPIERSLEAVEGYVRDFAEDNPHVNVALLRFSNVIGAELETPLTRLLQLPVVPSIFGFDPRFQFVHEDDVIKSILFAFDNDLPGVFNVAGDGLLPWSEVAALCGKRTAALPPFATGLLTSPLRQLKLLDLPEEYEGLLKYGRGVDNHRLKNFGFRYEHTSTEAVEAFIRAVRLRKVVGANEPSYRYERDVEQFFRHSPAVRKDRRQA</sequence>
<dbReference type="EMBL" id="CAEZYU010000044">
    <property type="protein sequence ID" value="CAB4741873.1"/>
    <property type="molecule type" value="Genomic_DNA"/>
</dbReference>
<dbReference type="Pfam" id="PF01370">
    <property type="entry name" value="Epimerase"/>
    <property type="match status" value="1"/>
</dbReference>
<dbReference type="InterPro" id="IPR001509">
    <property type="entry name" value="Epimerase_deHydtase"/>
</dbReference>
<evidence type="ECO:0000313" key="3">
    <source>
        <dbReference type="EMBL" id="CAB4741873.1"/>
    </source>
</evidence>
<evidence type="ECO:0000313" key="2">
    <source>
        <dbReference type="EMBL" id="CAB4553850.1"/>
    </source>
</evidence>
<dbReference type="SUPFAM" id="SSF51735">
    <property type="entry name" value="NAD(P)-binding Rossmann-fold domains"/>
    <property type="match status" value="1"/>
</dbReference>
<reference evidence="3" key="1">
    <citation type="submission" date="2020-05" db="EMBL/GenBank/DDBJ databases">
        <authorList>
            <person name="Chiriac C."/>
            <person name="Salcher M."/>
            <person name="Ghai R."/>
            <person name="Kavagutti S V."/>
        </authorList>
    </citation>
    <scope>NUCLEOTIDE SEQUENCE</scope>
</reference>
<dbReference type="InterPro" id="IPR036291">
    <property type="entry name" value="NAD(P)-bd_dom_sf"/>
</dbReference>
<name>A0A6J6T4K9_9ZZZZ</name>
<feature type="domain" description="NAD-dependent epimerase/dehydratase" evidence="1">
    <location>
        <begin position="30"/>
        <end position="256"/>
    </location>
</feature>
<gene>
    <name evidence="2" type="ORF">UFOPK1358_01792</name>
    <name evidence="3" type="ORF">UFOPK2766_01092</name>
    <name evidence="4" type="ORF">UFOPK3519_01911</name>
</gene>
<dbReference type="AlphaFoldDB" id="A0A6J6T4K9"/>
<dbReference type="InterPro" id="IPR050177">
    <property type="entry name" value="Lipid_A_modif_metabolic_enz"/>
</dbReference>
<organism evidence="3">
    <name type="scientific">freshwater metagenome</name>
    <dbReference type="NCBI Taxonomy" id="449393"/>
    <lineage>
        <taxon>unclassified sequences</taxon>
        <taxon>metagenomes</taxon>
        <taxon>ecological metagenomes</taxon>
    </lineage>
</organism>
<evidence type="ECO:0000259" key="1">
    <source>
        <dbReference type="Pfam" id="PF01370"/>
    </source>
</evidence>
<dbReference type="Gene3D" id="3.40.50.720">
    <property type="entry name" value="NAD(P)-binding Rossmann-like Domain"/>
    <property type="match status" value="1"/>
</dbReference>
<accession>A0A6J6T4K9</accession>
<proteinExistence type="predicted"/>